<evidence type="ECO:0000313" key="11">
    <source>
        <dbReference type="EMBL" id="KAF1981076.1"/>
    </source>
</evidence>
<comment type="cofactor">
    <cofactor evidence="1 8">
        <name>heme</name>
        <dbReference type="ChEBI" id="CHEBI:30413"/>
    </cofactor>
</comment>
<evidence type="ECO:0000256" key="9">
    <source>
        <dbReference type="RuleBase" id="RU000461"/>
    </source>
</evidence>
<dbReference type="GO" id="GO:0004497">
    <property type="term" value="F:monooxygenase activity"/>
    <property type="evidence" value="ECO:0007669"/>
    <property type="project" value="UniProtKB-KW"/>
</dbReference>
<keyword evidence="10" id="KW-1133">Transmembrane helix</keyword>
<proteinExistence type="inferred from homology"/>
<evidence type="ECO:0000256" key="7">
    <source>
        <dbReference type="ARBA" id="ARBA00023033"/>
    </source>
</evidence>
<name>A0A6G1GJG6_9PEZI</name>
<dbReference type="GO" id="GO:0016705">
    <property type="term" value="F:oxidoreductase activity, acting on paired donors, with incorporation or reduction of molecular oxygen"/>
    <property type="evidence" value="ECO:0007669"/>
    <property type="project" value="InterPro"/>
</dbReference>
<dbReference type="AlphaFoldDB" id="A0A6G1GJG6"/>
<keyword evidence="10" id="KW-0472">Membrane</keyword>
<dbReference type="EMBL" id="ML977209">
    <property type="protein sequence ID" value="KAF1981076.1"/>
    <property type="molecule type" value="Genomic_DNA"/>
</dbReference>
<dbReference type="InterPro" id="IPR002403">
    <property type="entry name" value="Cyt_P450_E_grp-IV"/>
</dbReference>
<keyword evidence="7 9" id="KW-0503">Monooxygenase</keyword>
<dbReference type="GO" id="GO:0005506">
    <property type="term" value="F:iron ion binding"/>
    <property type="evidence" value="ECO:0007669"/>
    <property type="project" value="InterPro"/>
</dbReference>
<dbReference type="PRINTS" id="PR00465">
    <property type="entry name" value="EP450IV"/>
</dbReference>
<dbReference type="InterPro" id="IPR001128">
    <property type="entry name" value="Cyt_P450"/>
</dbReference>
<sequence length="523" mass="59614">MEKIQELPIYGFLEQRLGPSGLIWTAVFVALIAYLAATQDHLINGIEVVGLDGWSLTWIKPKIKFLTHGKEIVWNGFAQCKEGIFQCITTQGPEIFIPMRYANELKSMKDLSLAGFTEREFFPRYPGFEGTAASVDSTIVQDVVRIKLTQSLNLVTKDLCEETDLAVTETFGESRDWKTTVFAQTCPIMVARLSTRVFLGPEFARNEKWLKIATDYTVSLIVCSRLMKLIPAPLRPILHWVLPPNYYLRKQASTARKMIDAERIKRKAEREKAAAAGKKPGKIIDSLAWMEELHATRGGKFDFAGGQLGMTFAAIHTTSDMLVKCLYNMCERPEYFGLLREEMVACLKKYGWKKTTLFEMKLLDSFMKETQRLTPASFTAMNRVATADVTLSDGTVLPKNSPIKVMMDRHFSPTIYPSPDVFDGHRFFNLRLQPGQENAWQFVTTSEEHIGFGHGQHACPGRFFASNEIKIALIYLLLKYEWRFPEGRRPKNLELGLELVGDQSMPLEYKRRNEEVDLFSLIE</sequence>
<keyword evidence="10" id="KW-0812">Transmembrane</keyword>
<dbReference type="CDD" id="cd11041">
    <property type="entry name" value="CYP503A1-like"/>
    <property type="match status" value="1"/>
</dbReference>
<dbReference type="PROSITE" id="PS00086">
    <property type="entry name" value="CYTOCHROME_P450"/>
    <property type="match status" value="1"/>
</dbReference>
<dbReference type="GO" id="GO:0020037">
    <property type="term" value="F:heme binding"/>
    <property type="evidence" value="ECO:0007669"/>
    <property type="project" value="InterPro"/>
</dbReference>
<feature type="transmembrane region" description="Helical" evidence="10">
    <location>
        <begin position="21"/>
        <end position="37"/>
    </location>
</feature>
<evidence type="ECO:0000256" key="1">
    <source>
        <dbReference type="ARBA" id="ARBA00001971"/>
    </source>
</evidence>
<reference evidence="11" key="1">
    <citation type="journal article" date="2020" name="Stud. Mycol.">
        <title>101 Dothideomycetes genomes: a test case for predicting lifestyles and emergence of pathogens.</title>
        <authorList>
            <person name="Haridas S."/>
            <person name="Albert R."/>
            <person name="Binder M."/>
            <person name="Bloem J."/>
            <person name="Labutti K."/>
            <person name="Salamov A."/>
            <person name="Andreopoulos B."/>
            <person name="Baker S."/>
            <person name="Barry K."/>
            <person name="Bills G."/>
            <person name="Bluhm B."/>
            <person name="Cannon C."/>
            <person name="Castanera R."/>
            <person name="Culley D."/>
            <person name="Daum C."/>
            <person name="Ezra D."/>
            <person name="Gonzalez J."/>
            <person name="Henrissat B."/>
            <person name="Kuo A."/>
            <person name="Liang C."/>
            <person name="Lipzen A."/>
            <person name="Lutzoni F."/>
            <person name="Magnuson J."/>
            <person name="Mondo S."/>
            <person name="Nolan M."/>
            <person name="Ohm R."/>
            <person name="Pangilinan J."/>
            <person name="Park H.-J."/>
            <person name="Ramirez L."/>
            <person name="Alfaro M."/>
            <person name="Sun H."/>
            <person name="Tritt A."/>
            <person name="Yoshinaga Y."/>
            <person name="Zwiers L.-H."/>
            <person name="Turgeon B."/>
            <person name="Goodwin S."/>
            <person name="Spatafora J."/>
            <person name="Crous P."/>
            <person name="Grigoriev I."/>
        </authorList>
    </citation>
    <scope>NUCLEOTIDE SEQUENCE</scope>
    <source>
        <strain evidence="11">CBS 113979</strain>
    </source>
</reference>
<keyword evidence="3 8" id="KW-0349">Heme</keyword>
<evidence type="ECO:0000313" key="12">
    <source>
        <dbReference type="Proteomes" id="UP000800041"/>
    </source>
</evidence>
<dbReference type="InterPro" id="IPR036396">
    <property type="entry name" value="Cyt_P450_sf"/>
</dbReference>
<keyword evidence="6 8" id="KW-0408">Iron</keyword>
<evidence type="ECO:0000256" key="4">
    <source>
        <dbReference type="ARBA" id="ARBA00022723"/>
    </source>
</evidence>
<dbReference type="SUPFAM" id="SSF48264">
    <property type="entry name" value="Cytochrome P450"/>
    <property type="match status" value="1"/>
</dbReference>
<dbReference type="Proteomes" id="UP000800041">
    <property type="component" value="Unassembled WGS sequence"/>
</dbReference>
<protein>
    <submittedName>
        <fullName evidence="11">Cytochrome P450</fullName>
    </submittedName>
</protein>
<organism evidence="11 12">
    <name type="scientific">Aulographum hederae CBS 113979</name>
    <dbReference type="NCBI Taxonomy" id="1176131"/>
    <lineage>
        <taxon>Eukaryota</taxon>
        <taxon>Fungi</taxon>
        <taxon>Dikarya</taxon>
        <taxon>Ascomycota</taxon>
        <taxon>Pezizomycotina</taxon>
        <taxon>Dothideomycetes</taxon>
        <taxon>Pleosporomycetidae</taxon>
        <taxon>Aulographales</taxon>
        <taxon>Aulographaceae</taxon>
    </lineage>
</organism>
<feature type="binding site" description="axial binding residue" evidence="8">
    <location>
        <position position="459"/>
    </location>
    <ligand>
        <name>heme</name>
        <dbReference type="ChEBI" id="CHEBI:30413"/>
    </ligand>
    <ligandPart>
        <name>Fe</name>
        <dbReference type="ChEBI" id="CHEBI:18248"/>
    </ligandPart>
</feature>
<dbReference type="PANTHER" id="PTHR46206">
    <property type="entry name" value="CYTOCHROME P450"/>
    <property type="match status" value="1"/>
</dbReference>
<dbReference type="OrthoDB" id="1844152at2759"/>
<evidence type="ECO:0000256" key="6">
    <source>
        <dbReference type="ARBA" id="ARBA00023004"/>
    </source>
</evidence>
<evidence type="ECO:0000256" key="2">
    <source>
        <dbReference type="ARBA" id="ARBA00010617"/>
    </source>
</evidence>
<accession>A0A6G1GJG6</accession>
<evidence type="ECO:0000256" key="3">
    <source>
        <dbReference type="ARBA" id="ARBA00022617"/>
    </source>
</evidence>
<dbReference type="Gene3D" id="1.10.630.10">
    <property type="entry name" value="Cytochrome P450"/>
    <property type="match status" value="1"/>
</dbReference>
<evidence type="ECO:0000256" key="5">
    <source>
        <dbReference type="ARBA" id="ARBA00023002"/>
    </source>
</evidence>
<keyword evidence="12" id="KW-1185">Reference proteome</keyword>
<keyword evidence="5 9" id="KW-0560">Oxidoreductase</keyword>
<keyword evidence="4 8" id="KW-0479">Metal-binding</keyword>
<dbReference type="InterPro" id="IPR017972">
    <property type="entry name" value="Cyt_P450_CS"/>
</dbReference>
<evidence type="ECO:0000256" key="10">
    <source>
        <dbReference type="SAM" id="Phobius"/>
    </source>
</evidence>
<dbReference type="PANTHER" id="PTHR46206:SF2">
    <property type="entry name" value="CYTOCHROME P450 MONOOXYGENASE AUSG-RELATED"/>
    <property type="match status" value="1"/>
</dbReference>
<dbReference type="Pfam" id="PF00067">
    <property type="entry name" value="p450"/>
    <property type="match status" value="1"/>
</dbReference>
<comment type="similarity">
    <text evidence="2 9">Belongs to the cytochrome P450 family.</text>
</comment>
<evidence type="ECO:0000256" key="8">
    <source>
        <dbReference type="PIRSR" id="PIRSR602403-1"/>
    </source>
</evidence>
<gene>
    <name evidence="11" type="ORF">K402DRAFT_365444</name>
</gene>